<dbReference type="EMBL" id="JXKH01000009">
    <property type="protein sequence ID" value="OJG17472.1"/>
    <property type="molecule type" value="Genomic_DNA"/>
</dbReference>
<comment type="caution">
    <text evidence="1">The sequence shown here is derived from an EMBL/GenBank/DDBJ whole genome shotgun (WGS) entry which is preliminary data.</text>
</comment>
<protein>
    <submittedName>
        <fullName evidence="1">Uncharacterized protein</fullName>
    </submittedName>
</protein>
<dbReference type="SUPFAM" id="SSF53756">
    <property type="entry name" value="UDP-Glycosyltransferase/glycogen phosphorylase"/>
    <property type="match status" value="1"/>
</dbReference>
<dbReference type="Gene3D" id="3.40.50.11820">
    <property type="match status" value="1"/>
</dbReference>
<sequence length="828" mass="97551">MGATTLGKEETVTVTYNFAYNDHLILKPQSTNDVAYTLTIANSQVLAEKVWITNKNEEQLYLLFDCSSVHINHTDLSTALLLNGRSISYVNQGVKIGHHPSILTLPSGHYLLATEKEHLRLKSTNTEASQKIEVLHLTQNEATIEFYLLDDQLALFQENLVAKRRKAATLYPFQYAVEKFGPLWRLRLPITQHKDVMFNGYRLDFFLQISEEELRPIVSRDFIHRSPSSRYFEPVEIKDETQYLAVYSTKAGQLSFIYNTLEKIMNESLDEEATLQRLNFKDGKMQYTVALKKAANLKASGMIWRLRKGTAEQAIVVPITAVQEKGELLLFSFQLDVRTEEWDQFYWDAYLMVENTKNETYEIRITNYRLRIRLRLQYLLNHNEYNFEDGHFLVPYITIANGFSLNYRLRGEFEARKYKRNEYIAVILHFFFGWLFWNRKIWLMHEKMSETAQDNSYYFFKYCFEKHPEQKVYYVIREDSEDYKRLAGMEKRVLKFMSVKHLFYLLACQMIVSSEAKGHGFAWRVSKGFIRPALNAKPYVFLQHGVLGLKRIDSTFDANGMNDARLFVTSSDFEKEIVMQNLGYEEERVIVTGLARWDALYEEKKIKDHSIMFMPTWRNWLEEVTPEEFLASDYYQEYSKVLHSEKLIHYLETGNWTLNFYLHPKFIEFVGLFESPSPNIRLLKFGEEPVNKLIRQSSLLITDYSSVAWEALYQDIPVVFFQFDQEQYMECQGAYMDLKTELAEKVALDSNSFLELVTSQTDFSQIPQIDKNKYLKYIDSRNSYRIYNSIVYERDKIKFFEIVKSKLKNNPIVLAIYVKIKSGMRVKL</sequence>
<evidence type="ECO:0000313" key="2">
    <source>
        <dbReference type="Proteomes" id="UP000181884"/>
    </source>
</evidence>
<organism evidence="1 2">
    <name type="scientific">Enterococcus canis</name>
    <dbReference type="NCBI Taxonomy" id="214095"/>
    <lineage>
        <taxon>Bacteria</taxon>
        <taxon>Bacillati</taxon>
        <taxon>Bacillota</taxon>
        <taxon>Bacilli</taxon>
        <taxon>Lactobacillales</taxon>
        <taxon>Enterococcaceae</taxon>
        <taxon>Enterococcus</taxon>
    </lineage>
</organism>
<dbReference type="GO" id="GO:0047355">
    <property type="term" value="F:CDP-glycerol glycerophosphotransferase activity"/>
    <property type="evidence" value="ECO:0007669"/>
    <property type="project" value="InterPro"/>
</dbReference>
<dbReference type="InterPro" id="IPR043149">
    <property type="entry name" value="TagF_N"/>
</dbReference>
<dbReference type="InterPro" id="IPR007554">
    <property type="entry name" value="Glycerophosphate_synth"/>
</dbReference>
<dbReference type="GO" id="GO:0016020">
    <property type="term" value="C:membrane"/>
    <property type="evidence" value="ECO:0007669"/>
    <property type="project" value="InterPro"/>
</dbReference>
<dbReference type="PANTHER" id="PTHR37316">
    <property type="entry name" value="TEICHOIC ACID GLYCEROL-PHOSPHATE PRIMASE"/>
    <property type="match status" value="1"/>
</dbReference>
<dbReference type="STRING" id="214095.RU97_GL002643"/>
<reference evidence="1 2" key="1">
    <citation type="submission" date="2014-12" db="EMBL/GenBank/DDBJ databases">
        <title>Draft genome sequences of 29 type strains of Enterococci.</title>
        <authorList>
            <person name="Zhong Z."/>
            <person name="Sun Z."/>
            <person name="Liu W."/>
            <person name="Zhang W."/>
            <person name="Zhang H."/>
        </authorList>
    </citation>
    <scope>NUCLEOTIDE SEQUENCE [LARGE SCALE GENOMIC DNA]</scope>
    <source>
        <strain evidence="1 2">DSM 17029</strain>
    </source>
</reference>
<accession>A0A1L8RCR0</accession>
<name>A0A1L8RCR0_9ENTE</name>
<dbReference type="AlphaFoldDB" id="A0A1L8RCR0"/>
<dbReference type="Proteomes" id="UP000181884">
    <property type="component" value="Unassembled WGS sequence"/>
</dbReference>
<gene>
    <name evidence="1" type="ORF">RU97_GL002643</name>
</gene>
<dbReference type="InterPro" id="IPR051612">
    <property type="entry name" value="Teichoic_Acid_Biosynth"/>
</dbReference>
<dbReference type="PANTHER" id="PTHR37316:SF3">
    <property type="entry name" value="TEICHOIC ACID GLYCEROL-PHOSPHATE TRANSFERASE"/>
    <property type="match status" value="1"/>
</dbReference>
<dbReference type="Pfam" id="PF04464">
    <property type="entry name" value="Glyphos_transf"/>
    <property type="match status" value="1"/>
</dbReference>
<proteinExistence type="predicted"/>
<keyword evidence="2" id="KW-1185">Reference proteome</keyword>
<evidence type="ECO:0000313" key="1">
    <source>
        <dbReference type="EMBL" id="OJG17472.1"/>
    </source>
</evidence>